<gene>
    <name evidence="2" type="ORF">RM446_16005</name>
</gene>
<organism evidence="2 3">
    <name type="scientific">Streptomonospora wellingtoniae</name>
    <dbReference type="NCBI Taxonomy" id="3075544"/>
    <lineage>
        <taxon>Bacteria</taxon>
        <taxon>Bacillati</taxon>
        <taxon>Actinomycetota</taxon>
        <taxon>Actinomycetes</taxon>
        <taxon>Streptosporangiales</taxon>
        <taxon>Nocardiopsidaceae</taxon>
        <taxon>Streptomonospora</taxon>
    </lineage>
</organism>
<accession>A0ABU2KWI4</accession>
<evidence type="ECO:0000313" key="3">
    <source>
        <dbReference type="Proteomes" id="UP001183226"/>
    </source>
</evidence>
<dbReference type="PANTHER" id="PTHR35007:SF3">
    <property type="entry name" value="POSSIBLE CONSERVED ALANINE RICH MEMBRANE PROTEIN"/>
    <property type="match status" value="1"/>
</dbReference>
<keyword evidence="3" id="KW-1185">Reference proteome</keyword>
<dbReference type="PANTHER" id="PTHR35007">
    <property type="entry name" value="INTEGRAL MEMBRANE PROTEIN-RELATED"/>
    <property type="match status" value="1"/>
</dbReference>
<feature type="transmembrane region" description="Helical" evidence="1">
    <location>
        <begin position="54"/>
        <end position="86"/>
    </location>
</feature>
<keyword evidence="1" id="KW-1133">Transmembrane helix</keyword>
<dbReference type="Proteomes" id="UP001183226">
    <property type="component" value="Unassembled WGS sequence"/>
</dbReference>
<evidence type="ECO:0000313" key="2">
    <source>
        <dbReference type="EMBL" id="MDT0303618.1"/>
    </source>
</evidence>
<comment type="caution">
    <text evidence="2">The sequence shown here is derived from an EMBL/GenBank/DDBJ whole genome shotgun (WGS) entry which is preliminary data.</text>
</comment>
<reference evidence="3" key="1">
    <citation type="submission" date="2023-07" db="EMBL/GenBank/DDBJ databases">
        <title>30 novel species of actinomycetes from the DSMZ collection.</title>
        <authorList>
            <person name="Nouioui I."/>
        </authorList>
    </citation>
    <scope>NUCLEOTIDE SEQUENCE [LARGE SCALE GENOMIC DNA]</scope>
    <source>
        <strain evidence="3">DSM 45055</strain>
    </source>
</reference>
<keyword evidence="1" id="KW-0812">Transmembrane</keyword>
<feature type="transmembrane region" description="Helical" evidence="1">
    <location>
        <begin position="249"/>
        <end position="270"/>
    </location>
</feature>
<dbReference type="RefSeq" id="WP_311546109.1">
    <property type="nucleotide sequence ID" value="NZ_JAVREK010000017.1"/>
</dbReference>
<name>A0ABU2KWI4_9ACTN</name>
<sequence length="298" mass="30889">MSGEATGAAVAAVCGALAGAGLWLTLLALASAPPSTRRNRLSPRTLLLGRRRPLRLVLAVAAGLLVWTVTGWPVAGVLAGLGAWWLPGVLGPDRDYDTHVAGVEAVAAWAEMLRDLMAGASGLHQAIASTVPIAPESIREEVARLAEALRQGRPPQQALTDFADEVDNPIADLVAAALTTAASRHATDLGVLLGTLAEAAREQAAMLVRVAAGRSRVRTSTRIIIAVTLGTAAALLLFSPDYLEPFDTLLGQLVLAAIGGVWAAALTWMVRLSRPRQGPRVLAPQDPAAIGETAEVSA</sequence>
<keyword evidence="1" id="KW-0472">Membrane</keyword>
<evidence type="ECO:0000256" key="1">
    <source>
        <dbReference type="SAM" id="Phobius"/>
    </source>
</evidence>
<feature type="transmembrane region" description="Helical" evidence="1">
    <location>
        <begin position="223"/>
        <end position="243"/>
    </location>
</feature>
<protein>
    <submittedName>
        <fullName evidence="2">Type II secretion protein F</fullName>
    </submittedName>
</protein>
<proteinExistence type="predicted"/>
<dbReference type="EMBL" id="JAVREK010000017">
    <property type="protein sequence ID" value="MDT0303618.1"/>
    <property type="molecule type" value="Genomic_DNA"/>
</dbReference>